<dbReference type="SUPFAM" id="SSF52980">
    <property type="entry name" value="Restriction endonuclease-like"/>
    <property type="match status" value="1"/>
</dbReference>
<dbReference type="Pfam" id="PF09588">
    <property type="entry name" value="YqaJ"/>
    <property type="match status" value="1"/>
</dbReference>
<name>A0A498CRS2_9GAMM</name>
<dbReference type="Gene3D" id="3.90.320.10">
    <property type="match status" value="1"/>
</dbReference>
<proteinExistence type="predicted"/>
<organism evidence="2 3">
    <name type="scientific">Stenotrophomonas rhizophila</name>
    <dbReference type="NCBI Taxonomy" id="216778"/>
    <lineage>
        <taxon>Bacteria</taxon>
        <taxon>Pseudomonadati</taxon>
        <taxon>Pseudomonadota</taxon>
        <taxon>Gammaproteobacteria</taxon>
        <taxon>Lysobacterales</taxon>
        <taxon>Lysobacteraceae</taxon>
        <taxon>Stenotrophomonas</taxon>
    </lineage>
</organism>
<evidence type="ECO:0000313" key="2">
    <source>
        <dbReference type="EMBL" id="RLK56272.1"/>
    </source>
</evidence>
<keyword evidence="2" id="KW-0255">Endonuclease</keyword>
<dbReference type="Proteomes" id="UP000274786">
    <property type="component" value="Unassembled WGS sequence"/>
</dbReference>
<evidence type="ECO:0000259" key="1">
    <source>
        <dbReference type="Pfam" id="PF09588"/>
    </source>
</evidence>
<keyword evidence="2" id="KW-0378">Hydrolase</keyword>
<comment type="caution">
    <text evidence="2">The sequence shown here is derived from an EMBL/GenBank/DDBJ whole genome shotgun (WGS) entry which is preliminary data.</text>
</comment>
<keyword evidence="2" id="KW-0540">Nuclease</keyword>
<reference evidence="2 3" key="1">
    <citation type="submission" date="2018-10" db="EMBL/GenBank/DDBJ databases">
        <title>Comparative analysis of microorganisms from saline springs in Andes Mountain Range, Colombia.</title>
        <authorList>
            <person name="Rubin E."/>
        </authorList>
    </citation>
    <scope>NUCLEOTIDE SEQUENCE [LARGE SCALE GENOMIC DNA]</scope>
    <source>
        <strain evidence="2 3">USBA GBX 843</strain>
    </source>
</reference>
<gene>
    <name evidence="2" type="ORF">BCL79_0656</name>
</gene>
<protein>
    <submittedName>
        <fullName evidence="2">Putative phage-type endonuclease</fullName>
    </submittedName>
</protein>
<dbReference type="GO" id="GO:0004519">
    <property type="term" value="F:endonuclease activity"/>
    <property type="evidence" value="ECO:0007669"/>
    <property type="project" value="UniProtKB-KW"/>
</dbReference>
<feature type="domain" description="YqaJ viral recombinase" evidence="1">
    <location>
        <begin position="14"/>
        <end position="156"/>
    </location>
</feature>
<dbReference type="EMBL" id="RCDC01000004">
    <property type="protein sequence ID" value="RLK56272.1"/>
    <property type="molecule type" value="Genomic_DNA"/>
</dbReference>
<dbReference type="RefSeq" id="WP_183073655.1">
    <property type="nucleotide sequence ID" value="NZ_RCDC01000004.1"/>
</dbReference>
<dbReference type="InterPro" id="IPR011604">
    <property type="entry name" value="PDDEXK-like_dom_sf"/>
</dbReference>
<evidence type="ECO:0000313" key="3">
    <source>
        <dbReference type="Proteomes" id="UP000274786"/>
    </source>
</evidence>
<sequence>MSAQLQTIAPEDHDRRRFLGGSDIAAVLGISPWKTPLQLWEAKTAQALPHDKPTGVKRRGHRWEAVVAEMLVEHLEQQGHTVEIVDSNKRYIDPQRPFLAAEIDFEVRLDGEKEITNVELKTVHPFKAGEWGEGGTDESPVWYTAQGMHGLGVTGRNRCLIAPLFGADEIRAYPVLRDDETLDAMRQRCDAFWHLVTSGVRPDPTTLSDLDRLYKGDEQLPALIADSELTRHVLRLRAIKSEIKARELEAEVLEFDVKQLMRDAVELVIPDDDKKVAVVWKERAHSWLDQAALKEQHPAVHKQLMRKSSTRVFTVK</sequence>
<dbReference type="AlphaFoldDB" id="A0A498CRS2"/>
<accession>A0A498CRS2</accession>
<dbReference type="InterPro" id="IPR011335">
    <property type="entry name" value="Restrct_endonuc-II-like"/>
</dbReference>
<dbReference type="InterPro" id="IPR019080">
    <property type="entry name" value="YqaJ_viral_recombinase"/>
</dbReference>